<dbReference type="Gene3D" id="3.20.100.30">
    <property type="entry name" value="VTC, catalytic tunnel domain"/>
    <property type="match status" value="1"/>
</dbReference>
<evidence type="ECO:0000313" key="2">
    <source>
        <dbReference type="EMBL" id="AZP04310.1"/>
    </source>
</evidence>
<organism evidence="2 3">
    <name type="scientific">Jeotgalibaca ciconiae</name>
    <dbReference type="NCBI Taxonomy" id="2496265"/>
    <lineage>
        <taxon>Bacteria</taxon>
        <taxon>Bacillati</taxon>
        <taxon>Bacillota</taxon>
        <taxon>Bacilli</taxon>
        <taxon>Lactobacillales</taxon>
        <taxon>Carnobacteriaceae</taxon>
        <taxon>Jeotgalibaca</taxon>
    </lineage>
</organism>
<dbReference type="OrthoDB" id="185578at2"/>
<proteinExistence type="predicted"/>
<evidence type="ECO:0000259" key="1">
    <source>
        <dbReference type="Pfam" id="PF09359"/>
    </source>
</evidence>
<evidence type="ECO:0000313" key="3">
    <source>
        <dbReference type="Proteomes" id="UP000273326"/>
    </source>
</evidence>
<dbReference type="InterPro" id="IPR018966">
    <property type="entry name" value="VTC_domain"/>
</dbReference>
<gene>
    <name evidence="2" type="ORF">EJN90_06455</name>
</gene>
<dbReference type="InterPro" id="IPR033469">
    <property type="entry name" value="CYTH-like_dom_sf"/>
</dbReference>
<name>A0A3S9HA93_9LACT</name>
<dbReference type="AlphaFoldDB" id="A0A3S9HA93"/>
<dbReference type="GO" id="GO:0006799">
    <property type="term" value="P:polyphosphate biosynthetic process"/>
    <property type="evidence" value="ECO:0007669"/>
    <property type="project" value="UniProtKB-ARBA"/>
</dbReference>
<dbReference type="InterPro" id="IPR042267">
    <property type="entry name" value="VTC_sf"/>
</dbReference>
<accession>A0A3S9HA93</accession>
<reference evidence="3" key="1">
    <citation type="submission" date="2018-12" db="EMBL/GenBank/DDBJ databases">
        <title>Complete genome sequencing of Jeotgalibaca sp. H21T32.</title>
        <authorList>
            <person name="Bae J.-W."/>
            <person name="Lee S.-Y."/>
        </authorList>
    </citation>
    <scope>NUCLEOTIDE SEQUENCE [LARGE SCALE GENOMIC DNA]</scope>
    <source>
        <strain evidence="3">H21T32</strain>
    </source>
</reference>
<dbReference type="EMBL" id="CP034465">
    <property type="protein sequence ID" value="AZP04310.1"/>
    <property type="molecule type" value="Genomic_DNA"/>
</dbReference>
<dbReference type="Proteomes" id="UP000273326">
    <property type="component" value="Chromosome"/>
</dbReference>
<dbReference type="KEGG" id="jeh:EJN90_06455"/>
<protein>
    <submittedName>
        <fullName evidence="2">Polyphosphate polymerase domain-containing protein</fullName>
    </submittedName>
</protein>
<feature type="domain" description="VTC" evidence="1">
    <location>
        <begin position="15"/>
        <end position="234"/>
    </location>
</feature>
<dbReference type="Pfam" id="PF09359">
    <property type="entry name" value="VTC"/>
    <property type="match status" value="1"/>
</dbReference>
<keyword evidence="3" id="KW-1185">Reference proteome</keyword>
<dbReference type="SUPFAM" id="SSF55154">
    <property type="entry name" value="CYTH-like phosphatases"/>
    <property type="match status" value="1"/>
</dbReference>
<sequence length="252" mass="29953">MKGMKEMGNYQKIFERKEVKYLLSYKQWESLLKQMEPFMKLDEYGKHLISNIYYDTNTWYLARHSMSKPTYKEKVRVRSYGVPQMNEAVFLELKKKYKGIVYKRRTSMPLNRTERFLSHEKISLLTESNQILKEFQYVMACYPDLKPAMYISYERLAYLGKEDPNVRMTFDQNILYRTYDLSLAQGSYGKEILPEEKLLMEIKISGGMPLWLVNALTDLAIYPAKFSKFSTGYEDYLQTQAKEKTEKEVYSA</sequence>
<dbReference type="CDD" id="cd07750">
    <property type="entry name" value="PolyPPase_VTC_like"/>
    <property type="match status" value="1"/>
</dbReference>